<organism evidence="1">
    <name type="scientific">Arundo donax</name>
    <name type="common">Giant reed</name>
    <name type="synonym">Donax arundinaceus</name>
    <dbReference type="NCBI Taxonomy" id="35708"/>
    <lineage>
        <taxon>Eukaryota</taxon>
        <taxon>Viridiplantae</taxon>
        <taxon>Streptophyta</taxon>
        <taxon>Embryophyta</taxon>
        <taxon>Tracheophyta</taxon>
        <taxon>Spermatophyta</taxon>
        <taxon>Magnoliopsida</taxon>
        <taxon>Liliopsida</taxon>
        <taxon>Poales</taxon>
        <taxon>Poaceae</taxon>
        <taxon>PACMAD clade</taxon>
        <taxon>Arundinoideae</taxon>
        <taxon>Arundineae</taxon>
        <taxon>Arundo</taxon>
    </lineage>
</organism>
<reference evidence="1" key="1">
    <citation type="submission" date="2014-09" db="EMBL/GenBank/DDBJ databases">
        <authorList>
            <person name="Magalhaes I.L.F."/>
            <person name="Oliveira U."/>
            <person name="Santos F.R."/>
            <person name="Vidigal T.H.D.A."/>
            <person name="Brescovit A.D."/>
            <person name="Santos A.J."/>
        </authorList>
    </citation>
    <scope>NUCLEOTIDE SEQUENCE</scope>
    <source>
        <tissue evidence="1">Shoot tissue taken approximately 20 cm above the soil surface</tissue>
    </source>
</reference>
<protein>
    <submittedName>
        <fullName evidence="1">Uncharacterized protein</fullName>
    </submittedName>
</protein>
<proteinExistence type="predicted"/>
<dbReference type="EMBL" id="GBRH01267628">
    <property type="protein sequence ID" value="JAD30267.1"/>
    <property type="molecule type" value="Transcribed_RNA"/>
</dbReference>
<evidence type="ECO:0000313" key="1">
    <source>
        <dbReference type="EMBL" id="JAD30267.1"/>
    </source>
</evidence>
<reference evidence="1" key="2">
    <citation type="journal article" date="2015" name="Data Brief">
        <title>Shoot transcriptome of the giant reed, Arundo donax.</title>
        <authorList>
            <person name="Barrero R.A."/>
            <person name="Guerrero F.D."/>
            <person name="Moolhuijzen P."/>
            <person name="Goolsby J.A."/>
            <person name="Tidwell J."/>
            <person name="Bellgard S.E."/>
            <person name="Bellgard M.I."/>
        </authorList>
    </citation>
    <scope>NUCLEOTIDE SEQUENCE</scope>
    <source>
        <tissue evidence="1">Shoot tissue taken approximately 20 cm above the soil surface</tissue>
    </source>
</reference>
<sequence>MYWAFTRIPFSKQLFCGFLLLSIYNRETVYIFLLLLQFSVQGVESMLPQVLLVDDNVQCGGAY</sequence>
<dbReference type="AlphaFoldDB" id="A0A0A8Z5Y4"/>
<name>A0A0A8Z5Y4_ARUDO</name>
<accession>A0A0A8Z5Y4</accession>